<proteinExistence type="predicted"/>
<evidence type="ECO:0000313" key="3">
    <source>
        <dbReference type="EnsemblMetazoa" id="XP_038066652.1"/>
    </source>
</evidence>
<name>A0A914ASA1_PATMI</name>
<dbReference type="PANTHER" id="PTHR26391:SF18">
    <property type="entry name" value="PROTEIN KINASE RECEPTOR TIE-1, PUTATIVE-RELATED"/>
    <property type="match status" value="1"/>
</dbReference>
<evidence type="ECO:0000256" key="1">
    <source>
        <dbReference type="SAM" id="MobiDB-lite"/>
    </source>
</evidence>
<dbReference type="InterPro" id="IPR036179">
    <property type="entry name" value="Ig-like_dom_sf"/>
</dbReference>
<dbReference type="PANTHER" id="PTHR26391">
    <property type="entry name" value="INACTIVE TYROSINE-PROTEIN KINASE 7"/>
    <property type="match status" value="1"/>
</dbReference>
<evidence type="ECO:0000256" key="2">
    <source>
        <dbReference type="SAM" id="SignalP"/>
    </source>
</evidence>
<dbReference type="GeneID" id="119736711"/>
<dbReference type="Proteomes" id="UP000887568">
    <property type="component" value="Unplaced"/>
</dbReference>
<evidence type="ECO:0000313" key="4">
    <source>
        <dbReference type="Proteomes" id="UP000887568"/>
    </source>
</evidence>
<sequence>MGDHLHFIFLFLLLESFTGVSAVVDFTCITKPRIDIDSDDTYIAAYLHGSDAELSFARTTFTRTGTDTDNPPAKLELPSNRSLETPQSSEGDQISILRLPADGGKTRIGAFACKATRDDINIGTVIMSKNADFLPTRVSQTVYPGDAVNLTVTARDPARANTRWRKDGGAVHPDRNDHLYFDFNNTAFSNGGVYEVHLARERSQGNQALMRLIVRAVGINRFGQSGSFRCDSPELGGGPTCAGMLFCLTDPYGCSCAAGYQGIDCNERCLTTPSYATTQG</sequence>
<keyword evidence="2" id="KW-0732">Signal</keyword>
<feature type="chain" id="PRO_5037873225" evidence="2">
    <location>
        <begin position="23"/>
        <end position="280"/>
    </location>
</feature>
<dbReference type="AlphaFoldDB" id="A0A914ASA1"/>
<dbReference type="OMA" id="ARANTRW"/>
<accession>A0A914ASA1</accession>
<dbReference type="EnsemblMetazoa" id="XM_038210724.1">
    <property type="protein sequence ID" value="XP_038066652.1"/>
    <property type="gene ID" value="LOC119736711"/>
</dbReference>
<organism evidence="3 4">
    <name type="scientific">Patiria miniata</name>
    <name type="common">Bat star</name>
    <name type="synonym">Asterina miniata</name>
    <dbReference type="NCBI Taxonomy" id="46514"/>
    <lineage>
        <taxon>Eukaryota</taxon>
        <taxon>Metazoa</taxon>
        <taxon>Echinodermata</taxon>
        <taxon>Eleutherozoa</taxon>
        <taxon>Asterozoa</taxon>
        <taxon>Asteroidea</taxon>
        <taxon>Valvatacea</taxon>
        <taxon>Valvatida</taxon>
        <taxon>Asterinidae</taxon>
        <taxon>Patiria</taxon>
    </lineage>
</organism>
<keyword evidence="4" id="KW-1185">Reference proteome</keyword>
<feature type="region of interest" description="Disordered" evidence="1">
    <location>
        <begin position="62"/>
        <end position="91"/>
    </location>
</feature>
<dbReference type="InterPro" id="IPR013783">
    <property type="entry name" value="Ig-like_fold"/>
</dbReference>
<feature type="signal peptide" evidence="2">
    <location>
        <begin position="1"/>
        <end position="22"/>
    </location>
</feature>
<dbReference type="RefSeq" id="XP_038066652.1">
    <property type="nucleotide sequence ID" value="XM_038210724.1"/>
</dbReference>
<dbReference type="Gene3D" id="2.60.40.10">
    <property type="entry name" value="Immunoglobulins"/>
    <property type="match status" value="1"/>
</dbReference>
<dbReference type="OrthoDB" id="1668230at2759"/>
<feature type="compositionally biased region" description="Polar residues" evidence="1">
    <location>
        <begin position="79"/>
        <end position="91"/>
    </location>
</feature>
<dbReference type="SUPFAM" id="SSF48726">
    <property type="entry name" value="Immunoglobulin"/>
    <property type="match status" value="1"/>
</dbReference>
<protein>
    <submittedName>
        <fullName evidence="3">Uncharacterized protein</fullName>
    </submittedName>
</protein>
<dbReference type="Gene3D" id="2.170.300.10">
    <property type="entry name" value="Tie2 ligand-binding domain superfamily"/>
    <property type="match status" value="1"/>
</dbReference>
<reference evidence="3" key="1">
    <citation type="submission" date="2022-11" db="UniProtKB">
        <authorList>
            <consortium name="EnsemblMetazoa"/>
        </authorList>
    </citation>
    <scope>IDENTIFICATION</scope>
</reference>